<dbReference type="AlphaFoldDB" id="R5VA69"/>
<evidence type="ECO:0000313" key="1">
    <source>
        <dbReference type="EMBL" id="CCZ87295.1"/>
    </source>
</evidence>
<gene>
    <name evidence="1" type="ORF">BN536_02073</name>
</gene>
<organism evidence="1 2">
    <name type="scientific">Phocaeicola plebeius CAG:211</name>
    <dbReference type="NCBI Taxonomy" id="1263052"/>
    <lineage>
        <taxon>Bacteria</taxon>
        <taxon>Pseudomonadati</taxon>
        <taxon>Bacteroidota</taxon>
        <taxon>Bacteroidia</taxon>
        <taxon>Bacteroidales</taxon>
        <taxon>Bacteroidaceae</taxon>
        <taxon>Phocaeicola</taxon>
    </lineage>
</organism>
<dbReference type="RefSeq" id="WP_022054267.1">
    <property type="nucleotide sequence ID" value="NZ_HF998176.1"/>
</dbReference>
<proteinExistence type="predicted"/>
<dbReference type="Proteomes" id="UP000018372">
    <property type="component" value="Unassembled WGS sequence"/>
</dbReference>
<sequence length="344" mass="37878">MKLNKFFFGLLMTPAVMMVGCSDYEDTEVASPEADADAIGAYFESSSVSEQLSPGQTSFNVVLNRASFSEAVNVPVKITANDDNFFSLSANQFVFDAEKQVSSPITVTFNQSTVELQETYSLGLQVADGVKDHLYGAGYTDAVYSMVIDYTWKSDSLASTMVKDEYAGTLDKEGALAAVEIAKDFEVDEEKPSPDYTKNSLVRISSFFATIGKSKAAGKDHIQFVVDKDHKNPQFLTTEYLADKEISLKVNTAELETGMTQKFAEEKEYPICMDLVNIAVDETANAAAATTDDVTYLVTYKLYAFDKETEKKYQLSEADDTTPVEGSTQYQAKFEVKFVKASAE</sequence>
<accession>R5VA69</accession>
<dbReference type="PROSITE" id="PS51257">
    <property type="entry name" value="PROKAR_LIPOPROTEIN"/>
    <property type="match status" value="1"/>
</dbReference>
<comment type="caution">
    <text evidence="1">The sequence shown here is derived from an EMBL/GenBank/DDBJ whole genome shotgun (WGS) entry which is preliminary data.</text>
</comment>
<reference evidence="1" key="1">
    <citation type="submission" date="2012-11" db="EMBL/GenBank/DDBJ databases">
        <title>Dependencies among metagenomic species, viruses, plasmids and units of genetic variation.</title>
        <authorList>
            <person name="Nielsen H.B."/>
            <person name="Almeida M."/>
            <person name="Juncker A.S."/>
            <person name="Rasmussen S."/>
            <person name="Li J."/>
            <person name="Sunagawa S."/>
            <person name="Plichta D."/>
            <person name="Gautier L."/>
            <person name="Le Chatelier E."/>
            <person name="Peletier E."/>
            <person name="Bonde I."/>
            <person name="Nielsen T."/>
            <person name="Manichanh C."/>
            <person name="Arumugam M."/>
            <person name="Batto J."/>
            <person name="Santos M.B.Q.D."/>
            <person name="Blom N."/>
            <person name="Borruel N."/>
            <person name="Burgdorf K.S."/>
            <person name="Boumezbeur F."/>
            <person name="Casellas F."/>
            <person name="Dore J."/>
            <person name="Guarner F."/>
            <person name="Hansen T."/>
            <person name="Hildebrand F."/>
            <person name="Kaas R.S."/>
            <person name="Kennedy S."/>
            <person name="Kristiansen K."/>
            <person name="Kultima J.R."/>
            <person name="Leonard P."/>
            <person name="Levenez F."/>
            <person name="Lund O."/>
            <person name="Moumen B."/>
            <person name="Le Paslier D."/>
            <person name="Pons N."/>
            <person name="Pedersen O."/>
            <person name="Prifti E."/>
            <person name="Qin J."/>
            <person name="Raes J."/>
            <person name="Tap J."/>
            <person name="Tims S."/>
            <person name="Ussery D.W."/>
            <person name="Yamada T."/>
            <person name="MetaHit consortium"/>
            <person name="Renault P."/>
            <person name="Sicheritz-Ponten T."/>
            <person name="Bork P."/>
            <person name="Wang J."/>
            <person name="Brunak S."/>
            <person name="Ehrlich S.D."/>
        </authorList>
    </citation>
    <scope>NUCLEOTIDE SEQUENCE [LARGE SCALE GENOMIC DNA]</scope>
</reference>
<dbReference type="EMBL" id="CBAT010000133">
    <property type="protein sequence ID" value="CCZ87295.1"/>
    <property type="molecule type" value="Genomic_DNA"/>
</dbReference>
<name>R5VA69_9BACT</name>
<protein>
    <recommendedName>
        <fullName evidence="3">Lipoprotein</fullName>
    </recommendedName>
</protein>
<evidence type="ECO:0000313" key="2">
    <source>
        <dbReference type="Proteomes" id="UP000018372"/>
    </source>
</evidence>
<evidence type="ECO:0008006" key="3">
    <source>
        <dbReference type="Google" id="ProtNLM"/>
    </source>
</evidence>